<dbReference type="Pfam" id="PF00581">
    <property type="entry name" value="Rhodanese"/>
    <property type="match status" value="1"/>
</dbReference>
<sequence length="156" mass="17695">MPLICRVALWNGKARWLNHKFKLMKNIIRLGVVLVTFVVMGCQQTSENQGIQVVTSEEMQTLLSLDDVQLIDVRTPEEYAEGYIANFQNIDFFSETFDADILKLDKNKPVILYCKKGGRSAKCAEKMLEAGFVKIYDLQGGISKWEHDGHAVVKPN</sequence>
<dbReference type="SMART" id="SM00450">
    <property type="entry name" value="RHOD"/>
    <property type="match status" value="1"/>
</dbReference>
<gene>
    <name evidence="2" type="ORF">SAMN04487989_10911</name>
</gene>
<feature type="domain" description="Rhodanese" evidence="1">
    <location>
        <begin position="64"/>
        <end position="154"/>
    </location>
</feature>
<dbReference type="InterPro" id="IPR001763">
    <property type="entry name" value="Rhodanese-like_dom"/>
</dbReference>
<protein>
    <submittedName>
        <fullName evidence="2">Rhodanese-related sulfurtransferase</fullName>
    </submittedName>
</protein>
<dbReference type="CDD" id="cd00158">
    <property type="entry name" value="RHOD"/>
    <property type="match status" value="1"/>
</dbReference>
<dbReference type="Proteomes" id="UP000198705">
    <property type="component" value="Unassembled WGS sequence"/>
</dbReference>
<organism evidence="2 3">
    <name type="scientific">Bizionia echini</name>
    <dbReference type="NCBI Taxonomy" id="649333"/>
    <lineage>
        <taxon>Bacteria</taxon>
        <taxon>Pseudomonadati</taxon>
        <taxon>Bacteroidota</taxon>
        <taxon>Flavobacteriia</taxon>
        <taxon>Flavobacteriales</taxon>
        <taxon>Flavobacteriaceae</taxon>
        <taxon>Bizionia</taxon>
    </lineage>
</organism>
<dbReference type="InterPro" id="IPR036873">
    <property type="entry name" value="Rhodanese-like_dom_sf"/>
</dbReference>
<dbReference type="EMBL" id="FOVN01000009">
    <property type="protein sequence ID" value="SFO00322.1"/>
    <property type="molecule type" value="Genomic_DNA"/>
</dbReference>
<dbReference type="PANTHER" id="PTHR43031:SF1">
    <property type="entry name" value="PYRIDINE NUCLEOTIDE-DISULPHIDE OXIDOREDUCTASE"/>
    <property type="match status" value="1"/>
</dbReference>
<evidence type="ECO:0000313" key="2">
    <source>
        <dbReference type="EMBL" id="SFO00322.1"/>
    </source>
</evidence>
<proteinExistence type="predicted"/>
<evidence type="ECO:0000259" key="1">
    <source>
        <dbReference type="PROSITE" id="PS50206"/>
    </source>
</evidence>
<dbReference type="STRING" id="649333.SAMN04487989_10911"/>
<name>A0A1I5DM71_9FLAO</name>
<keyword evidence="3" id="KW-1185">Reference proteome</keyword>
<dbReference type="GO" id="GO:0016740">
    <property type="term" value="F:transferase activity"/>
    <property type="evidence" value="ECO:0007669"/>
    <property type="project" value="UniProtKB-KW"/>
</dbReference>
<reference evidence="3" key="1">
    <citation type="submission" date="2016-10" db="EMBL/GenBank/DDBJ databases">
        <authorList>
            <person name="Varghese N."/>
            <person name="Submissions S."/>
        </authorList>
    </citation>
    <scope>NUCLEOTIDE SEQUENCE [LARGE SCALE GENOMIC DNA]</scope>
    <source>
        <strain evidence="3">DSM 23925</strain>
    </source>
</reference>
<dbReference type="SUPFAM" id="SSF52821">
    <property type="entry name" value="Rhodanese/Cell cycle control phosphatase"/>
    <property type="match status" value="1"/>
</dbReference>
<dbReference type="PROSITE" id="PS50206">
    <property type="entry name" value="RHODANESE_3"/>
    <property type="match status" value="1"/>
</dbReference>
<evidence type="ECO:0000313" key="3">
    <source>
        <dbReference type="Proteomes" id="UP000198705"/>
    </source>
</evidence>
<dbReference type="InterPro" id="IPR050229">
    <property type="entry name" value="GlpE_sulfurtransferase"/>
</dbReference>
<keyword evidence="2" id="KW-0808">Transferase</keyword>
<dbReference type="AlphaFoldDB" id="A0A1I5DM71"/>
<accession>A0A1I5DM71</accession>
<dbReference type="Gene3D" id="3.40.250.10">
    <property type="entry name" value="Rhodanese-like domain"/>
    <property type="match status" value="1"/>
</dbReference>
<dbReference type="PANTHER" id="PTHR43031">
    <property type="entry name" value="FAD-DEPENDENT OXIDOREDUCTASE"/>
    <property type="match status" value="1"/>
</dbReference>